<feature type="compositionally biased region" description="Low complexity" evidence="1">
    <location>
        <begin position="261"/>
        <end position="273"/>
    </location>
</feature>
<dbReference type="InterPro" id="IPR005090">
    <property type="entry name" value="RepC_N"/>
</dbReference>
<gene>
    <name evidence="4" type="primary">repC</name>
    <name evidence="4" type="ORF">RRH01S_16_00430</name>
</gene>
<dbReference type="InterPro" id="IPR047611">
    <property type="entry name" value="RepABC_RepC"/>
</dbReference>
<dbReference type="Pfam" id="PF03428">
    <property type="entry name" value="RP-C"/>
    <property type="match status" value="1"/>
</dbReference>
<organism evidence="4 5">
    <name type="scientific">Rhizobium rhizogenes NBRC 13257</name>
    <dbReference type="NCBI Taxonomy" id="1220581"/>
    <lineage>
        <taxon>Bacteria</taxon>
        <taxon>Pseudomonadati</taxon>
        <taxon>Pseudomonadota</taxon>
        <taxon>Alphaproteobacteria</taxon>
        <taxon>Hyphomicrobiales</taxon>
        <taxon>Rhizobiaceae</taxon>
        <taxon>Rhizobium/Agrobacterium group</taxon>
        <taxon>Rhizobium</taxon>
    </lineage>
</organism>
<proteinExistence type="predicted"/>
<dbReference type="NCBIfam" id="NF010396">
    <property type="entry name" value="PRK13824.1"/>
    <property type="match status" value="1"/>
</dbReference>
<feature type="region of interest" description="Disordered" evidence="1">
    <location>
        <begin position="243"/>
        <end position="318"/>
    </location>
</feature>
<evidence type="ECO:0000313" key="5">
    <source>
        <dbReference type="Proteomes" id="UP000026941"/>
    </source>
</evidence>
<dbReference type="NCBIfam" id="NF040974">
    <property type="entry name" value="RepABC_RepC"/>
    <property type="match status" value="1"/>
</dbReference>
<protein>
    <submittedName>
        <fullName evidence="4">Replication protein RepC</fullName>
    </submittedName>
</protein>
<evidence type="ECO:0000259" key="2">
    <source>
        <dbReference type="Pfam" id="PF03428"/>
    </source>
</evidence>
<dbReference type="AlphaFoldDB" id="A0AA87Q6P8"/>
<dbReference type="RefSeq" id="WP_012653103.1">
    <property type="nucleotide sequence ID" value="NZ_BAYX01000016.1"/>
</dbReference>
<reference evidence="4 5" key="1">
    <citation type="submission" date="2014-05" db="EMBL/GenBank/DDBJ databases">
        <title>Whole genome shotgun sequence of Rhizobium rhizogenes NBRC 13257.</title>
        <authorList>
            <person name="Katano-Makiyama Y."/>
            <person name="Hosoyama A."/>
            <person name="Hashimoto M."/>
            <person name="Hosoyama Y."/>
            <person name="Noguchi M."/>
            <person name="Tsuchikane K."/>
            <person name="Kimura A."/>
            <person name="Ohji S."/>
            <person name="Ichikawa N."/>
            <person name="Yamazoe A."/>
            <person name="Fujita N."/>
        </authorList>
    </citation>
    <scope>NUCLEOTIDE SEQUENCE [LARGE SCALE GENOMIC DNA]</scope>
    <source>
        <strain evidence="4 5">NBRC 13257</strain>
    </source>
</reference>
<feature type="domain" description="Plasmid replication protein C C-terminal" evidence="3">
    <location>
        <begin position="327"/>
        <end position="427"/>
    </location>
</feature>
<feature type="domain" description="Plasmid replication protein C N-terminal" evidence="2">
    <location>
        <begin position="13"/>
        <end position="186"/>
    </location>
</feature>
<evidence type="ECO:0000256" key="1">
    <source>
        <dbReference type="SAM" id="MobiDB-lite"/>
    </source>
</evidence>
<sequence>METGYVTTPFGRRPMTLGMLASQKLTREIDPATSVDKWKIYRALCEAKPLLGVTDRALAVLNALLSFYPKNELSEDNGLVVFPSNAQLSLRSHGMAEQTIRRHLAALVDAGLLIRKDSPNGKRYARRGREGEVSEAFGFSLAPLLSRAEEIEHLAATVVAERLHIQQLRERISLCRRDIAKLIETALAEQIRGDWQGIHTGFRSLIEGLPRFPTTAALENLLDELVVLRDDIVIQLEMQLKTQNQSGNPYQNERHIQNSNPESTTEFEPSFETKQGAPAEDKPDPLTVPTAEKADVSVSPRQVGRRKSAGAVGGTNAENHGDLKSFPLGLVLQACPQIVDYGPSGVIGSWRDLLSAAVVVRTMLKVSPSAYQDACLAMGPENAATVMACILERGGHINSAGGYLRDLTRRTEQGQFAIGPMLMSLVRANAPTGRRTG</sequence>
<evidence type="ECO:0000259" key="3">
    <source>
        <dbReference type="Pfam" id="PF11800"/>
    </source>
</evidence>
<name>A0AA87Q6P8_RHIRH</name>
<dbReference type="Proteomes" id="UP000026941">
    <property type="component" value="Unassembled WGS sequence"/>
</dbReference>
<evidence type="ECO:0000313" key="4">
    <source>
        <dbReference type="EMBL" id="GAJ96093.1"/>
    </source>
</evidence>
<dbReference type="Pfam" id="PF11800">
    <property type="entry name" value="RP-C_C"/>
    <property type="match status" value="1"/>
</dbReference>
<dbReference type="EMBL" id="BAYX01000016">
    <property type="protein sequence ID" value="GAJ96093.1"/>
    <property type="molecule type" value="Genomic_DNA"/>
</dbReference>
<comment type="caution">
    <text evidence="4">The sequence shown here is derived from an EMBL/GenBank/DDBJ whole genome shotgun (WGS) entry which is preliminary data.</text>
</comment>
<accession>A0AA87Q6P8</accession>
<dbReference type="InterPro" id="IPR021760">
    <property type="entry name" value="RepC_C"/>
</dbReference>